<dbReference type="NCBIfam" id="TIGR01161">
    <property type="entry name" value="purK"/>
    <property type="match status" value="1"/>
</dbReference>
<evidence type="ECO:0000256" key="4">
    <source>
        <dbReference type="HAMAP-Rule" id="MF_01928"/>
    </source>
</evidence>
<dbReference type="Gene3D" id="3.30.1490.20">
    <property type="entry name" value="ATP-grasp fold, A domain"/>
    <property type="match status" value="1"/>
</dbReference>
<dbReference type="Pfam" id="PF02222">
    <property type="entry name" value="ATP-grasp"/>
    <property type="match status" value="1"/>
</dbReference>
<dbReference type="GO" id="GO:0006189">
    <property type="term" value="P:'de novo' IMP biosynthetic process"/>
    <property type="evidence" value="ECO:0007669"/>
    <property type="project" value="UniProtKB-UniRule"/>
</dbReference>
<keyword evidence="2 4" id="KW-0658">Purine biosynthesis</keyword>
<dbReference type="PROSITE" id="PS50975">
    <property type="entry name" value="ATP_GRASP"/>
    <property type="match status" value="1"/>
</dbReference>
<comment type="function">
    <text evidence="4">Catalyzes the ATP-dependent conversion of 5-aminoimidazole ribonucleotide (AIR) and HCO(3)(-) to N5-carboxyaminoimidazole ribonucleotide (N5-CAIR).</text>
</comment>
<dbReference type="EMBL" id="CP031165">
    <property type="protein sequence ID" value="AXV09530.1"/>
    <property type="molecule type" value="Genomic_DNA"/>
</dbReference>
<dbReference type="Pfam" id="PF17769">
    <property type="entry name" value="PurK_C"/>
    <property type="match status" value="1"/>
</dbReference>
<dbReference type="RefSeq" id="WP_216826261.1">
    <property type="nucleotide sequence ID" value="NZ_CP031165.1"/>
</dbReference>
<dbReference type="InterPro" id="IPR016185">
    <property type="entry name" value="PreATP-grasp_dom_sf"/>
</dbReference>
<dbReference type="SUPFAM" id="SSF52440">
    <property type="entry name" value="PreATP-grasp domain"/>
    <property type="match status" value="1"/>
</dbReference>
<name>A0A346Y4Y3_9ACTN</name>
<feature type="binding site" evidence="4">
    <location>
        <begin position="272"/>
        <end position="273"/>
    </location>
    <ligand>
        <name>ATP</name>
        <dbReference type="ChEBI" id="CHEBI:30616"/>
    </ligand>
</feature>
<gene>
    <name evidence="4 5" type="primary">purK</name>
    <name evidence="7" type="ORF">DVS28_a4873</name>
</gene>
<keyword evidence="8" id="KW-1185">Reference proteome</keyword>
<dbReference type="SUPFAM" id="SSF56059">
    <property type="entry name" value="Glutathione synthetase ATP-binding domain-like"/>
    <property type="match status" value="1"/>
</dbReference>
<dbReference type="InterPro" id="IPR011054">
    <property type="entry name" value="Rudment_hybrid_motif"/>
</dbReference>
<dbReference type="InterPro" id="IPR054350">
    <property type="entry name" value="PurT/PurK_preATP-grasp"/>
</dbReference>
<evidence type="ECO:0000313" key="7">
    <source>
        <dbReference type="EMBL" id="AXV09530.1"/>
    </source>
</evidence>
<dbReference type="Gene3D" id="3.30.470.20">
    <property type="entry name" value="ATP-grasp fold, B domain"/>
    <property type="match status" value="1"/>
</dbReference>
<dbReference type="Gene3D" id="3.40.50.20">
    <property type="match status" value="1"/>
</dbReference>
<dbReference type="SUPFAM" id="SSF51246">
    <property type="entry name" value="Rudiment single hybrid motif"/>
    <property type="match status" value="1"/>
</dbReference>
<dbReference type="InterPro" id="IPR005875">
    <property type="entry name" value="PurK"/>
</dbReference>
<proteinExistence type="inferred from homology"/>
<feature type="domain" description="ATP-grasp" evidence="6">
    <location>
        <begin position="116"/>
        <end position="302"/>
    </location>
</feature>
<comment type="catalytic activity">
    <reaction evidence="4 5">
        <text>5-amino-1-(5-phospho-beta-D-ribosyl)imidazole + hydrogencarbonate + ATP = 5-carboxyamino-1-(5-phospho-D-ribosyl)imidazole + ADP + phosphate + 2 H(+)</text>
        <dbReference type="Rhea" id="RHEA:19317"/>
        <dbReference type="ChEBI" id="CHEBI:15378"/>
        <dbReference type="ChEBI" id="CHEBI:17544"/>
        <dbReference type="ChEBI" id="CHEBI:30616"/>
        <dbReference type="ChEBI" id="CHEBI:43474"/>
        <dbReference type="ChEBI" id="CHEBI:58730"/>
        <dbReference type="ChEBI" id="CHEBI:137981"/>
        <dbReference type="ChEBI" id="CHEBI:456216"/>
        <dbReference type="EC" id="6.3.4.18"/>
    </reaction>
</comment>
<keyword evidence="4 5" id="KW-0436">Ligase</keyword>
<dbReference type="InterPro" id="IPR013815">
    <property type="entry name" value="ATP_grasp_subdomain_1"/>
</dbReference>
<feature type="binding site" evidence="4">
    <location>
        <position position="195"/>
    </location>
    <ligand>
        <name>ATP</name>
        <dbReference type="ChEBI" id="CHEBI:30616"/>
    </ligand>
</feature>
<comment type="pathway">
    <text evidence="4 5">Purine metabolism; IMP biosynthesis via de novo pathway; 5-amino-1-(5-phospho-D-ribosyl)imidazole-4-carboxylate from 5-amino-1-(5-phospho-D-ribosyl)imidazole (N5-CAIR route): step 1/2.</text>
</comment>
<dbReference type="UniPathway" id="UPA00074">
    <property type="reaction ID" value="UER00942"/>
</dbReference>
<feature type="binding site" evidence="4">
    <location>
        <position position="152"/>
    </location>
    <ligand>
        <name>ATP</name>
        <dbReference type="ChEBI" id="CHEBI:30616"/>
    </ligand>
</feature>
<comment type="function">
    <text evidence="5">Catalyzes the ATP-dependent conversion of 5-aminoimidazole ribonucleotide (AIR) and HCO(3)- to N5-carboxyaminoimidazole ribonucleotide (N5-CAIR).</text>
</comment>
<feature type="binding site" evidence="4">
    <location>
        <begin position="187"/>
        <end position="190"/>
    </location>
    <ligand>
        <name>ATP</name>
        <dbReference type="ChEBI" id="CHEBI:30616"/>
    </ligand>
</feature>
<feature type="binding site" evidence="4">
    <location>
        <position position="112"/>
    </location>
    <ligand>
        <name>ATP</name>
        <dbReference type="ChEBI" id="CHEBI:30616"/>
    </ligand>
</feature>
<protein>
    <recommendedName>
        <fullName evidence="4 5">N5-carboxyaminoimidazole ribonucleotide synthase</fullName>
        <shortName evidence="4 5">N5-CAIR synthase</shortName>
        <ecNumber evidence="4 5">6.3.4.18</ecNumber>
    </recommendedName>
    <alternativeName>
        <fullName evidence="4 5">5-(carboxyamino)imidazole ribonucleotide synthetase</fullName>
    </alternativeName>
</protein>
<evidence type="ECO:0000256" key="5">
    <source>
        <dbReference type="RuleBase" id="RU361200"/>
    </source>
</evidence>
<evidence type="ECO:0000256" key="2">
    <source>
        <dbReference type="ARBA" id="ARBA00022755"/>
    </source>
</evidence>
<dbReference type="InterPro" id="IPR011761">
    <property type="entry name" value="ATP-grasp"/>
</dbReference>
<dbReference type="AlphaFoldDB" id="A0A346Y4Y3"/>
<dbReference type="NCBIfam" id="NF004679">
    <property type="entry name" value="PRK06019.1-5"/>
    <property type="match status" value="1"/>
</dbReference>
<dbReference type="Proteomes" id="UP000264006">
    <property type="component" value="Chromosome"/>
</dbReference>
<dbReference type="GO" id="GO:0034028">
    <property type="term" value="F:5-(carboxyamino)imidazole ribonucleotide synthase activity"/>
    <property type="evidence" value="ECO:0007669"/>
    <property type="project" value="UniProtKB-UniRule"/>
</dbReference>
<comment type="similarity">
    <text evidence="4 5">Belongs to the PurK/PurT family.</text>
</comment>
<comment type="caution">
    <text evidence="4">Lacks conserved residue(s) required for the propagation of feature annotation.</text>
</comment>
<dbReference type="InterPro" id="IPR040686">
    <property type="entry name" value="PurK_C"/>
</dbReference>
<dbReference type="KEGG" id="euz:DVS28_a4873"/>
<comment type="subunit">
    <text evidence="4 5">Homodimer.</text>
</comment>
<evidence type="ECO:0000259" key="6">
    <source>
        <dbReference type="PROSITE" id="PS50975"/>
    </source>
</evidence>
<dbReference type="EC" id="6.3.4.18" evidence="4 5"/>
<keyword evidence="3 4" id="KW-0067">ATP-binding</keyword>
<dbReference type="GO" id="GO:0004638">
    <property type="term" value="F:phosphoribosylaminoimidazole carboxylase activity"/>
    <property type="evidence" value="ECO:0007669"/>
    <property type="project" value="InterPro"/>
</dbReference>
<dbReference type="GO" id="GO:0005524">
    <property type="term" value="F:ATP binding"/>
    <property type="evidence" value="ECO:0007669"/>
    <property type="project" value="UniProtKB-UniRule"/>
</dbReference>
<dbReference type="GO" id="GO:0005829">
    <property type="term" value="C:cytosol"/>
    <property type="evidence" value="ECO:0007669"/>
    <property type="project" value="TreeGrafter"/>
</dbReference>
<dbReference type="PANTHER" id="PTHR11609">
    <property type="entry name" value="PURINE BIOSYNTHESIS PROTEIN 6/7, PUR6/7"/>
    <property type="match status" value="1"/>
</dbReference>
<evidence type="ECO:0000256" key="1">
    <source>
        <dbReference type="ARBA" id="ARBA00022741"/>
    </source>
</evidence>
<evidence type="ECO:0000313" key="8">
    <source>
        <dbReference type="Proteomes" id="UP000264006"/>
    </source>
</evidence>
<reference evidence="7 8" key="1">
    <citation type="submission" date="2018-09" db="EMBL/GenBank/DDBJ databases">
        <title>Complete genome sequence of Euzebya sp. DY32-46 isolated from seawater of Pacific Ocean.</title>
        <authorList>
            <person name="Xu L."/>
            <person name="Wu Y.-H."/>
            <person name="Xu X.-W."/>
        </authorList>
    </citation>
    <scope>NUCLEOTIDE SEQUENCE [LARGE SCALE GENOMIC DNA]</scope>
    <source>
        <strain evidence="7 8">DY32-46</strain>
    </source>
</reference>
<organism evidence="7 8">
    <name type="scientific">Euzebya pacifica</name>
    <dbReference type="NCBI Taxonomy" id="1608957"/>
    <lineage>
        <taxon>Bacteria</taxon>
        <taxon>Bacillati</taxon>
        <taxon>Actinomycetota</taxon>
        <taxon>Nitriliruptoria</taxon>
        <taxon>Euzebyales</taxon>
    </lineage>
</organism>
<dbReference type="HAMAP" id="MF_01928">
    <property type="entry name" value="PurK"/>
    <property type="match status" value="1"/>
</dbReference>
<dbReference type="NCBIfam" id="NF004680">
    <property type="entry name" value="PRK06019.1-6"/>
    <property type="match status" value="1"/>
</dbReference>
<dbReference type="Pfam" id="PF22660">
    <property type="entry name" value="RS_preATP-grasp-like"/>
    <property type="match status" value="1"/>
</dbReference>
<sequence>MSTSSEPRPREPHTTVLGMVGGGQLARMTALDAARLGVDVRVLAGASDQGVRGLFEVVDGAHDDPAALRRLADQVDVVTFDHELVPLDAIAALEADGHPVRPSSTTLSFTDKLHQRQAFADAGLPVPPFARVTSTDEVETFAAAHGWPVVLKAPRGGYDGRGVSVAEDLAAAEDMLTAAAGRPLLAEAHLDLTMELAVLVVTSATGQRAVYDVVESVQVDGMCREVHAADGHLSVSMVAEGRRLGERVADLVESVGVLAVELFVVGDEVLVNEIAPRPHNSGHHTIDGCVTSQFENHARAVLGWPLGSVAPTASSTVMVNVVGTDVDPRERAALVTEDVRIHLYGKSVRPGRKIGHVTATGTDHDEVAARARRAAAILEGSAPTSDTGATT</sequence>
<dbReference type="GO" id="GO:0046872">
    <property type="term" value="F:metal ion binding"/>
    <property type="evidence" value="ECO:0007669"/>
    <property type="project" value="InterPro"/>
</dbReference>
<dbReference type="InterPro" id="IPR003135">
    <property type="entry name" value="ATP-grasp_carboxylate-amine"/>
</dbReference>
<dbReference type="PANTHER" id="PTHR11609:SF5">
    <property type="entry name" value="PHOSPHORIBOSYLAMINOIMIDAZOLE CARBOXYLASE"/>
    <property type="match status" value="1"/>
</dbReference>
<evidence type="ECO:0000256" key="3">
    <source>
        <dbReference type="ARBA" id="ARBA00022840"/>
    </source>
</evidence>
<accession>A0A346Y4Y3</accession>
<keyword evidence="1 4" id="KW-0547">Nucleotide-binding</keyword>